<gene>
    <name evidence="1" type="primary">BnaC04g55060D</name>
    <name evidence="1" type="ORF">GSBRNA2T00025308001</name>
</gene>
<dbReference type="Proteomes" id="UP000028999">
    <property type="component" value="Unassembled WGS sequence"/>
</dbReference>
<dbReference type="AlphaFoldDB" id="A0A078J6P5"/>
<dbReference type="PaxDb" id="3708-A0A078J6P5"/>
<proteinExistence type="predicted"/>
<evidence type="ECO:0000313" key="1">
    <source>
        <dbReference type="EMBL" id="CDY58900.1"/>
    </source>
</evidence>
<protein>
    <submittedName>
        <fullName evidence="1">BnaC04g55060D protein</fullName>
    </submittedName>
</protein>
<reference evidence="1 2" key="1">
    <citation type="journal article" date="2014" name="Science">
        <title>Plant genetics. Early allopolyploid evolution in the post-Neolithic Brassica napus oilseed genome.</title>
        <authorList>
            <person name="Chalhoub B."/>
            <person name="Denoeud F."/>
            <person name="Liu S."/>
            <person name="Parkin I.A."/>
            <person name="Tang H."/>
            <person name="Wang X."/>
            <person name="Chiquet J."/>
            <person name="Belcram H."/>
            <person name="Tong C."/>
            <person name="Samans B."/>
            <person name="Correa M."/>
            <person name="Da Silva C."/>
            <person name="Just J."/>
            <person name="Falentin C."/>
            <person name="Koh C.S."/>
            <person name="Le Clainche I."/>
            <person name="Bernard M."/>
            <person name="Bento P."/>
            <person name="Noel B."/>
            <person name="Labadie K."/>
            <person name="Alberti A."/>
            <person name="Charles M."/>
            <person name="Arnaud D."/>
            <person name="Guo H."/>
            <person name="Daviaud C."/>
            <person name="Alamery S."/>
            <person name="Jabbari K."/>
            <person name="Zhao M."/>
            <person name="Edger P.P."/>
            <person name="Chelaifa H."/>
            <person name="Tack D."/>
            <person name="Lassalle G."/>
            <person name="Mestiri I."/>
            <person name="Schnel N."/>
            <person name="Le Paslier M.C."/>
            <person name="Fan G."/>
            <person name="Renault V."/>
            <person name="Bayer P.E."/>
            <person name="Golicz A.A."/>
            <person name="Manoli S."/>
            <person name="Lee T.H."/>
            <person name="Thi V.H."/>
            <person name="Chalabi S."/>
            <person name="Hu Q."/>
            <person name="Fan C."/>
            <person name="Tollenaere R."/>
            <person name="Lu Y."/>
            <person name="Battail C."/>
            <person name="Shen J."/>
            <person name="Sidebottom C.H."/>
            <person name="Wang X."/>
            <person name="Canaguier A."/>
            <person name="Chauveau A."/>
            <person name="Berard A."/>
            <person name="Deniot G."/>
            <person name="Guan M."/>
            <person name="Liu Z."/>
            <person name="Sun F."/>
            <person name="Lim Y.P."/>
            <person name="Lyons E."/>
            <person name="Town C.D."/>
            <person name="Bancroft I."/>
            <person name="Wang X."/>
            <person name="Meng J."/>
            <person name="Ma J."/>
            <person name="Pires J.C."/>
            <person name="King G.J."/>
            <person name="Brunel D."/>
            <person name="Delourme R."/>
            <person name="Renard M."/>
            <person name="Aury J.M."/>
            <person name="Adams K.L."/>
            <person name="Batley J."/>
            <person name="Snowdon R.J."/>
            <person name="Tost J."/>
            <person name="Edwards D."/>
            <person name="Zhou Y."/>
            <person name="Hua W."/>
            <person name="Sharpe A.G."/>
            <person name="Paterson A.H."/>
            <person name="Guan C."/>
            <person name="Wincker P."/>
        </authorList>
    </citation>
    <scope>NUCLEOTIDE SEQUENCE [LARGE SCALE GENOMIC DNA]</scope>
    <source>
        <strain evidence="2">cv. Darmor-bzh</strain>
    </source>
</reference>
<name>A0A078J6P5_BRANA</name>
<dbReference type="EMBL" id="LK033710">
    <property type="protein sequence ID" value="CDY58900.1"/>
    <property type="molecule type" value="Genomic_DNA"/>
</dbReference>
<evidence type="ECO:0000313" key="2">
    <source>
        <dbReference type="Proteomes" id="UP000028999"/>
    </source>
</evidence>
<keyword evidence="2" id="KW-1185">Reference proteome</keyword>
<dbReference type="Gramene" id="CDY58900">
    <property type="protein sequence ID" value="CDY58900"/>
    <property type="gene ID" value="GSBRNA2T00025308001"/>
</dbReference>
<accession>A0A078J6P5</accession>
<organism evidence="1 2">
    <name type="scientific">Brassica napus</name>
    <name type="common">Rape</name>
    <dbReference type="NCBI Taxonomy" id="3708"/>
    <lineage>
        <taxon>Eukaryota</taxon>
        <taxon>Viridiplantae</taxon>
        <taxon>Streptophyta</taxon>
        <taxon>Embryophyta</taxon>
        <taxon>Tracheophyta</taxon>
        <taxon>Spermatophyta</taxon>
        <taxon>Magnoliopsida</taxon>
        <taxon>eudicotyledons</taxon>
        <taxon>Gunneridae</taxon>
        <taxon>Pentapetalae</taxon>
        <taxon>rosids</taxon>
        <taxon>malvids</taxon>
        <taxon>Brassicales</taxon>
        <taxon>Brassicaceae</taxon>
        <taxon>Brassiceae</taxon>
        <taxon>Brassica</taxon>
    </lineage>
</organism>
<sequence length="52" mass="6167">MWLNDCSLWVSVRGTMKVLTEDDWTMHDFLAQSSCHDLGIPWKQQCLRCRKP</sequence>